<dbReference type="Pfam" id="PF07885">
    <property type="entry name" value="Ion_trans_2"/>
    <property type="match status" value="1"/>
</dbReference>
<dbReference type="Gene3D" id="1.20.120.350">
    <property type="entry name" value="Voltage-gated potassium channels. Chain C"/>
    <property type="match status" value="1"/>
</dbReference>
<evidence type="ECO:0000256" key="1">
    <source>
        <dbReference type="ARBA" id="ARBA00004141"/>
    </source>
</evidence>
<reference evidence="11 12" key="1">
    <citation type="submission" date="2019-11" db="EMBL/GenBank/DDBJ databases">
        <title>Genome sequences of 17 halophilic strains isolated from different environments.</title>
        <authorList>
            <person name="Furrow R.E."/>
        </authorList>
    </citation>
    <scope>NUCLEOTIDE SEQUENCE [LARGE SCALE GENOMIC DNA]</scope>
    <source>
        <strain evidence="11 12">22506_14_FS</strain>
    </source>
</reference>
<dbReference type="Gene3D" id="1.20.5.110">
    <property type="match status" value="1"/>
</dbReference>
<evidence type="ECO:0000256" key="3">
    <source>
        <dbReference type="ARBA" id="ARBA00022692"/>
    </source>
</evidence>
<keyword evidence="2" id="KW-0813">Transport</keyword>
<gene>
    <name evidence="11" type="ORF">GLW07_00320</name>
</gene>
<evidence type="ECO:0000256" key="2">
    <source>
        <dbReference type="ARBA" id="ARBA00022448"/>
    </source>
</evidence>
<comment type="subcellular location">
    <subcellularLocation>
        <location evidence="1">Membrane</location>
        <topology evidence="1">Multi-pass membrane protein</topology>
    </subcellularLocation>
</comment>
<dbReference type="GO" id="GO:0005249">
    <property type="term" value="F:voltage-gated potassium channel activity"/>
    <property type="evidence" value="ECO:0007669"/>
    <property type="project" value="InterPro"/>
</dbReference>
<dbReference type="EMBL" id="WMEY01000001">
    <property type="protein sequence ID" value="MYL61787.1"/>
    <property type="molecule type" value="Genomic_DNA"/>
</dbReference>
<keyword evidence="4 9" id="KW-1133">Transmembrane helix</keyword>
<evidence type="ECO:0000256" key="8">
    <source>
        <dbReference type="SAM" id="MobiDB-lite"/>
    </source>
</evidence>
<feature type="transmembrane region" description="Helical" evidence="9">
    <location>
        <begin position="16"/>
        <end position="34"/>
    </location>
</feature>
<evidence type="ECO:0000313" key="11">
    <source>
        <dbReference type="EMBL" id="MYL61787.1"/>
    </source>
</evidence>
<dbReference type="InterPro" id="IPR027359">
    <property type="entry name" value="Volt_channel_dom_sf"/>
</dbReference>
<sequence>MVNRVKKVISLQKQSLGMIYEFILALLLIYSLVVDLPDPEGAALDFFIWILFLIDYATRLFLSENKWTFIKQHPLDLIAIIPLDQLFRTARFVRFIRVIRLVALINHRTSMFELFFTKYKIDRAFVYVISLLFVSALSMKWIEPEFETYGDALWWAVVTTTTVGYGDLYPETTVGKIVAGVLMIVGIGTIGVITGTVAAMFSNNNRNNLPSELEEIRRKINSYPNINQLDYKHMIEKLEEIQKREARKDTDEHKETKHQTS</sequence>
<feature type="transmembrane region" description="Helical" evidence="9">
    <location>
        <begin position="124"/>
        <end position="142"/>
    </location>
</feature>
<evidence type="ECO:0000256" key="4">
    <source>
        <dbReference type="ARBA" id="ARBA00022989"/>
    </source>
</evidence>
<dbReference type="InterPro" id="IPR013099">
    <property type="entry name" value="K_chnl_dom"/>
</dbReference>
<evidence type="ECO:0000256" key="5">
    <source>
        <dbReference type="ARBA" id="ARBA00023065"/>
    </source>
</evidence>
<feature type="domain" description="Potassium channel" evidence="10">
    <location>
        <begin position="128"/>
        <end position="202"/>
    </location>
</feature>
<comment type="caution">
    <text evidence="11">The sequence shown here is derived from an EMBL/GenBank/DDBJ whole genome shotgun (WGS) entry which is preliminary data.</text>
</comment>
<dbReference type="InterPro" id="IPR028325">
    <property type="entry name" value="VG_K_chnl"/>
</dbReference>
<name>A0A845EQZ8_9BACL</name>
<feature type="region of interest" description="Disordered" evidence="8">
    <location>
        <begin position="242"/>
        <end position="261"/>
    </location>
</feature>
<dbReference type="Proteomes" id="UP000447833">
    <property type="component" value="Unassembled WGS sequence"/>
</dbReference>
<keyword evidence="5" id="KW-0406">Ion transport</keyword>
<feature type="transmembrane region" description="Helical" evidence="9">
    <location>
        <begin position="177"/>
        <end position="201"/>
    </location>
</feature>
<dbReference type="GO" id="GO:0008076">
    <property type="term" value="C:voltage-gated potassium channel complex"/>
    <property type="evidence" value="ECO:0007669"/>
    <property type="project" value="InterPro"/>
</dbReference>
<dbReference type="Gene3D" id="1.10.287.70">
    <property type="match status" value="1"/>
</dbReference>
<dbReference type="AlphaFoldDB" id="A0A845EQZ8"/>
<dbReference type="PANTHER" id="PTHR11537:SF254">
    <property type="entry name" value="POTASSIUM VOLTAGE-GATED CHANNEL PROTEIN SHAB"/>
    <property type="match status" value="1"/>
</dbReference>
<accession>A0A845EQZ8</accession>
<keyword evidence="3 9" id="KW-0812">Transmembrane</keyword>
<evidence type="ECO:0000256" key="6">
    <source>
        <dbReference type="ARBA" id="ARBA00023136"/>
    </source>
</evidence>
<keyword evidence="7 11" id="KW-0407">Ion channel</keyword>
<dbReference type="PANTHER" id="PTHR11537">
    <property type="entry name" value="VOLTAGE-GATED POTASSIUM CHANNEL"/>
    <property type="match status" value="1"/>
</dbReference>
<dbReference type="SUPFAM" id="SSF81324">
    <property type="entry name" value="Voltage-gated potassium channels"/>
    <property type="match status" value="1"/>
</dbReference>
<evidence type="ECO:0000256" key="7">
    <source>
        <dbReference type="ARBA" id="ARBA00023303"/>
    </source>
</evidence>
<proteinExistence type="predicted"/>
<evidence type="ECO:0000259" key="10">
    <source>
        <dbReference type="Pfam" id="PF07885"/>
    </source>
</evidence>
<protein>
    <submittedName>
        <fullName evidence="11">Two pore domain potassium channel family protein</fullName>
    </submittedName>
</protein>
<keyword evidence="6 9" id="KW-0472">Membrane</keyword>
<dbReference type="GO" id="GO:0001508">
    <property type="term" value="P:action potential"/>
    <property type="evidence" value="ECO:0007669"/>
    <property type="project" value="TreeGrafter"/>
</dbReference>
<organism evidence="11 12">
    <name type="scientific">Guptibacillus hwajinpoensis</name>
    <dbReference type="NCBI Taxonomy" id="208199"/>
    <lineage>
        <taxon>Bacteria</taxon>
        <taxon>Bacillati</taxon>
        <taxon>Bacillota</taxon>
        <taxon>Bacilli</taxon>
        <taxon>Bacillales</taxon>
        <taxon>Guptibacillaceae</taxon>
        <taxon>Guptibacillus</taxon>
    </lineage>
</organism>
<evidence type="ECO:0000313" key="12">
    <source>
        <dbReference type="Proteomes" id="UP000447833"/>
    </source>
</evidence>
<feature type="transmembrane region" description="Helical" evidence="9">
    <location>
        <begin position="46"/>
        <end position="62"/>
    </location>
</feature>
<evidence type="ECO:0000256" key="9">
    <source>
        <dbReference type="SAM" id="Phobius"/>
    </source>
</evidence>